<dbReference type="PANTHER" id="PTHR32227">
    <property type="entry name" value="GLUCAN ENDO-1,3-BETA-GLUCOSIDASE BG1-RELATED-RELATED"/>
    <property type="match status" value="1"/>
</dbReference>
<evidence type="ECO:0000313" key="8">
    <source>
        <dbReference type="Proteomes" id="UP000325081"/>
    </source>
</evidence>
<dbReference type="Pfam" id="PF00332">
    <property type="entry name" value="Glyco_hydro_17"/>
    <property type="match status" value="1"/>
</dbReference>
<evidence type="ECO:0000256" key="6">
    <source>
        <dbReference type="SAM" id="SignalP"/>
    </source>
</evidence>
<evidence type="ECO:0000256" key="5">
    <source>
        <dbReference type="RuleBase" id="RU004336"/>
    </source>
</evidence>
<dbReference type="SUPFAM" id="SSF51445">
    <property type="entry name" value="(Trans)glycosidases"/>
    <property type="match status" value="1"/>
</dbReference>
<dbReference type="AlphaFoldDB" id="A0A5A7QSL3"/>
<name>A0A5A7QSL3_STRAF</name>
<keyword evidence="8" id="KW-1185">Reference proteome</keyword>
<accession>A0A5A7QSL3</accession>
<feature type="chain" id="PRO_5023098527" evidence="6">
    <location>
        <begin position="29"/>
        <end position="329"/>
    </location>
</feature>
<dbReference type="OrthoDB" id="941679at2759"/>
<protein>
    <submittedName>
        <fullName evidence="7">Glucan endo-1 3-beta-glucosidas</fullName>
    </submittedName>
</protein>
<comment type="similarity">
    <text evidence="1 4">Belongs to the glycosyl hydrolase 17 family.</text>
</comment>
<dbReference type="InterPro" id="IPR000490">
    <property type="entry name" value="Glyco_hydro_17"/>
</dbReference>
<gene>
    <name evidence="7" type="ORF">STAS_25055</name>
</gene>
<dbReference type="EMBL" id="BKCP01008070">
    <property type="protein sequence ID" value="GER47912.1"/>
    <property type="molecule type" value="Genomic_DNA"/>
</dbReference>
<proteinExistence type="inferred from homology"/>
<evidence type="ECO:0000256" key="2">
    <source>
        <dbReference type="ARBA" id="ARBA00022801"/>
    </source>
</evidence>
<dbReference type="PROSITE" id="PS00587">
    <property type="entry name" value="GLYCOSYL_HYDROL_F17"/>
    <property type="match status" value="1"/>
</dbReference>
<dbReference type="FunFam" id="3.20.20.80:FF:000010">
    <property type="entry name" value="glucan endo-1,3-beta-glucosidase, basic"/>
    <property type="match status" value="1"/>
</dbReference>
<dbReference type="Proteomes" id="UP000325081">
    <property type="component" value="Unassembled WGS sequence"/>
</dbReference>
<keyword evidence="3 5" id="KW-0326">Glycosidase</keyword>
<keyword evidence="6" id="KW-0732">Signal</keyword>
<evidence type="ECO:0000256" key="3">
    <source>
        <dbReference type="ARBA" id="ARBA00023295"/>
    </source>
</evidence>
<reference evidence="8" key="1">
    <citation type="journal article" date="2019" name="Curr. Biol.">
        <title>Genome Sequence of Striga asiatica Provides Insight into the Evolution of Plant Parasitism.</title>
        <authorList>
            <person name="Yoshida S."/>
            <person name="Kim S."/>
            <person name="Wafula E.K."/>
            <person name="Tanskanen J."/>
            <person name="Kim Y.M."/>
            <person name="Honaas L."/>
            <person name="Yang Z."/>
            <person name="Spallek T."/>
            <person name="Conn C.E."/>
            <person name="Ichihashi Y."/>
            <person name="Cheong K."/>
            <person name="Cui S."/>
            <person name="Der J.P."/>
            <person name="Gundlach H."/>
            <person name="Jiao Y."/>
            <person name="Hori C."/>
            <person name="Ishida J.K."/>
            <person name="Kasahara H."/>
            <person name="Kiba T."/>
            <person name="Kim M.S."/>
            <person name="Koo N."/>
            <person name="Laohavisit A."/>
            <person name="Lee Y.H."/>
            <person name="Lumba S."/>
            <person name="McCourt P."/>
            <person name="Mortimer J.C."/>
            <person name="Mutuku J.M."/>
            <person name="Nomura T."/>
            <person name="Sasaki-Sekimoto Y."/>
            <person name="Seto Y."/>
            <person name="Wang Y."/>
            <person name="Wakatake T."/>
            <person name="Sakakibara H."/>
            <person name="Demura T."/>
            <person name="Yamaguchi S."/>
            <person name="Yoneyama K."/>
            <person name="Manabe R.I."/>
            <person name="Nelson D.C."/>
            <person name="Schulman A.H."/>
            <person name="Timko M.P."/>
            <person name="dePamphilis C.W."/>
            <person name="Choi D."/>
            <person name="Shirasu K."/>
        </authorList>
    </citation>
    <scope>NUCLEOTIDE SEQUENCE [LARGE SCALE GENOMIC DNA]</scope>
    <source>
        <strain evidence="8">cv. UVA1</strain>
    </source>
</reference>
<dbReference type="GO" id="GO:0004553">
    <property type="term" value="F:hydrolase activity, hydrolyzing O-glycosyl compounds"/>
    <property type="evidence" value="ECO:0007669"/>
    <property type="project" value="InterPro"/>
</dbReference>
<evidence type="ECO:0000256" key="1">
    <source>
        <dbReference type="ARBA" id="ARBA00008773"/>
    </source>
</evidence>
<dbReference type="Gene3D" id="3.20.20.80">
    <property type="entry name" value="Glycosidases"/>
    <property type="match status" value="1"/>
</dbReference>
<organism evidence="7 8">
    <name type="scientific">Striga asiatica</name>
    <name type="common">Asiatic witchweed</name>
    <name type="synonym">Buchnera asiatica</name>
    <dbReference type="NCBI Taxonomy" id="4170"/>
    <lineage>
        <taxon>Eukaryota</taxon>
        <taxon>Viridiplantae</taxon>
        <taxon>Streptophyta</taxon>
        <taxon>Embryophyta</taxon>
        <taxon>Tracheophyta</taxon>
        <taxon>Spermatophyta</taxon>
        <taxon>Magnoliopsida</taxon>
        <taxon>eudicotyledons</taxon>
        <taxon>Gunneridae</taxon>
        <taxon>Pentapetalae</taxon>
        <taxon>asterids</taxon>
        <taxon>lamiids</taxon>
        <taxon>Lamiales</taxon>
        <taxon>Orobanchaceae</taxon>
        <taxon>Buchnereae</taxon>
        <taxon>Striga</taxon>
    </lineage>
</organism>
<dbReference type="InterPro" id="IPR044965">
    <property type="entry name" value="Glyco_hydro_17_plant"/>
</dbReference>
<sequence>MANSKSQFIPAMLLWALLIMLTLDFTAASVGICYGMLGSDLPDPSTVVALLKQHNIQTVRMYNPHGPTQQALSGSGIELILGVPNTDLQSVAASQANADKYIAVGNEVSPVVDGSAQYVSYVLPALQNIQTAINSAGLGGQVLVSTAVEMTLLSTTYPPADATFRPEVTSYVEPIIQHLADNRAPLLVNIYPYYNYISSKSQVDLDYALFKSTVGVDAGGVHYPNLFSAMVDSVYAALEKVKGGSSLEVVVSESGWPSDGGDAASMDYASTYNANLARHVGDGTPKRPGKEVETYIFDFFDENEKSPEHEKHFGVFYPDGQPKYDVSFA</sequence>
<feature type="signal peptide" evidence="6">
    <location>
        <begin position="1"/>
        <end position="28"/>
    </location>
</feature>
<dbReference type="GO" id="GO:0005975">
    <property type="term" value="P:carbohydrate metabolic process"/>
    <property type="evidence" value="ECO:0007669"/>
    <property type="project" value="InterPro"/>
</dbReference>
<keyword evidence="2 5" id="KW-0378">Hydrolase</keyword>
<dbReference type="InterPro" id="IPR017853">
    <property type="entry name" value="GH"/>
</dbReference>
<evidence type="ECO:0000313" key="7">
    <source>
        <dbReference type="EMBL" id="GER47912.1"/>
    </source>
</evidence>
<comment type="caution">
    <text evidence="7">The sequence shown here is derived from an EMBL/GenBank/DDBJ whole genome shotgun (WGS) entry which is preliminary data.</text>
</comment>
<evidence type="ECO:0000256" key="4">
    <source>
        <dbReference type="RuleBase" id="RU004335"/>
    </source>
</evidence>